<feature type="non-terminal residue" evidence="1">
    <location>
        <position position="108"/>
    </location>
</feature>
<dbReference type="OrthoDB" id="414698at2759"/>
<reference evidence="2" key="1">
    <citation type="journal article" date="2017" name="Genome Biol.">
        <title>Comparative genomics reveals high biological diversity and specific adaptations in the industrially and medically important fungal genus Aspergillus.</title>
        <authorList>
            <person name="de Vries R.P."/>
            <person name="Riley R."/>
            <person name="Wiebenga A."/>
            <person name="Aguilar-Osorio G."/>
            <person name="Amillis S."/>
            <person name="Uchima C.A."/>
            <person name="Anderluh G."/>
            <person name="Asadollahi M."/>
            <person name="Askin M."/>
            <person name="Barry K."/>
            <person name="Battaglia E."/>
            <person name="Bayram O."/>
            <person name="Benocci T."/>
            <person name="Braus-Stromeyer S.A."/>
            <person name="Caldana C."/>
            <person name="Canovas D."/>
            <person name="Cerqueira G.C."/>
            <person name="Chen F."/>
            <person name="Chen W."/>
            <person name="Choi C."/>
            <person name="Clum A."/>
            <person name="Dos Santos R.A."/>
            <person name="Damasio A.R."/>
            <person name="Diallinas G."/>
            <person name="Emri T."/>
            <person name="Fekete E."/>
            <person name="Flipphi M."/>
            <person name="Freyberg S."/>
            <person name="Gallo A."/>
            <person name="Gournas C."/>
            <person name="Habgood R."/>
            <person name="Hainaut M."/>
            <person name="Harispe M.L."/>
            <person name="Henrissat B."/>
            <person name="Hilden K.S."/>
            <person name="Hope R."/>
            <person name="Hossain A."/>
            <person name="Karabika E."/>
            <person name="Karaffa L."/>
            <person name="Karanyi Z."/>
            <person name="Krasevec N."/>
            <person name="Kuo A."/>
            <person name="Kusch H."/>
            <person name="LaButti K."/>
            <person name="Lagendijk E.L."/>
            <person name="Lapidus A."/>
            <person name="Levasseur A."/>
            <person name="Lindquist E."/>
            <person name="Lipzen A."/>
            <person name="Logrieco A.F."/>
            <person name="MacCabe A."/>
            <person name="Maekelae M.R."/>
            <person name="Malavazi I."/>
            <person name="Melin P."/>
            <person name="Meyer V."/>
            <person name="Mielnichuk N."/>
            <person name="Miskei M."/>
            <person name="Molnar A.P."/>
            <person name="Mule G."/>
            <person name="Ngan C.Y."/>
            <person name="Orejas M."/>
            <person name="Orosz E."/>
            <person name="Ouedraogo J.P."/>
            <person name="Overkamp K.M."/>
            <person name="Park H.-S."/>
            <person name="Perrone G."/>
            <person name="Piumi F."/>
            <person name="Punt P.J."/>
            <person name="Ram A.F."/>
            <person name="Ramon A."/>
            <person name="Rauscher S."/>
            <person name="Record E."/>
            <person name="Riano-Pachon D.M."/>
            <person name="Robert V."/>
            <person name="Roehrig J."/>
            <person name="Ruller R."/>
            <person name="Salamov A."/>
            <person name="Salih N.S."/>
            <person name="Samson R.A."/>
            <person name="Sandor E."/>
            <person name="Sanguinetti M."/>
            <person name="Schuetze T."/>
            <person name="Sepcic K."/>
            <person name="Shelest E."/>
            <person name="Sherlock G."/>
            <person name="Sophianopoulou V."/>
            <person name="Squina F.M."/>
            <person name="Sun H."/>
            <person name="Susca A."/>
            <person name="Todd R.B."/>
            <person name="Tsang A."/>
            <person name="Unkles S.E."/>
            <person name="van de Wiele N."/>
            <person name="van Rossen-Uffink D."/>
            <person name="Oliveira J.V."/>
            <person name="Vesth T.C."/>
            <person name="Visser J."/>
            <person name="Yu J.-H."/>
            <person name="Zhou M."/>
            <person name="Andersen M.R."/>
            <person name="Archer D.B."/>
            <person name="Baker S.E."/>
            <person name="Benoit I."/>
            <person name="Brakhage A.A."/>
            <person name="Braus G.H."/>
            <person name="Fischer R."/>
            <person name="Frisvad J.C."/>
            <person name="Goldman G.H."/>
            <person name="Houbraken J."/>
            <person name="Oakley B."/>
            <person name="Pocsi I."/>
            <person name="Scazzocchio C."/>
            <person name="Seiboth B."/>
            <person name="vanKuyk P.A."/>
            <person name="Wortman J."/>
            <person name="Dyer P.S."/>
            <person name="Grigoriev I.V."/>
        </authorList>
    </citation>
    <scope>NUCLEOTIDE SEQUENCE [LARGE SCALE GENOMIC DNA]</scope>
    <source>
        <strain evidence="2">CBS 106.47</strain>
    </source>
</reference>
<accession>A0A1M3T8U4</accession>
<organism evidence="1 2">
    <name type="scientific">Aspergillus luchuensis (strain CBS 106.47)</name>
    <dbReference type="NCBI Taxonomy" id="1137211"/>
    <lineage>
        <taxon>Eukaryota</taxon>
        <taxon>Fungi</taxon>
        <taxon>Dikarya</taxon>
        <taxon>Ascomycota</taxon>
        <taxon>Pezizomycotina</taxon>
        <taxon>Eurotiomycetes</taxon>
        <taxon>Eurotiomycetidae</taxon>
        <taxon>Eurotiales</taxon>
        <taxon>Aspergillaceae</taxon>
        <taxon>Aspergillus</taxon>
        <taxon>Aspergillus subgen. Circumdati</taxon>
    </lineage>
</organism>
<gene>
    <name evidence="1" type="ORF">ASPFODRAFT_49814</name>
</gene>
<dbReference type="VEuPathDB" id="FungiDB:ASPFODRAFT_49814"/>
<evidence type="ECO:0000313" key="1">
    <source>
        <dbReference type="EMBL" id="OJZ83166.1"/>
    </source>
</evidence>
<dbReference type="AlphaFoldDB" id="A0A1M3T8U4"/>
<evidence type="ECO:0000313" key="2">
    <source>
        <dbReference type="Proteomes" id="UP000184063"/>
    </source>
</evidence>
<dbReference type="Proteomes" id="UP000184063">
    <property type="component" value="Unassembled WGS sequence"/>
</dbReference>
<sequence>MQDTGLEYHGELLERYCDRQTASMIEWEGNHRVPIKLKDSRVVIEKGLRVAQKTGSVEPSAMEERWPLDGAAIPLDRQGMAFVFPLYRGGLSHPCGSQRTDMRIEIPH</sequence>
<name>A0A1M3T8U4_ASPLC</name>
<protein>
    <submittedName>
        <fullName evidence="1">Uncharacterized protein</fullName>
    </submittedName>
</protein>
<proteinExistence type="predicted"/>
<dbReference type="EMBL" id="KV878246">
    <property type="protein sequence ID" value="OJZ83166.1"/>
    <property type="molecule type" value="Genomic_DNA"/>
</dbReference>